<protein>
    <submittedName>
        <fullName evidence="1">Uncharacterized protein</fullName>
    </submittedName>
</protein>
<dbReference type="Proteomes" id="UP001239111">
    <property type="component" value="Chromosome 1"/>
</dbReference>
<name>A0ACC2PSX3_9HYME</name>
<proteinExistence type="predicted"/>
<accession>A0ACC2PSX3</accession>
<reference evidence="1" key="1">
    <citation type="submission" date="2023-04" db="EMBL/GenBank/DDBJ databases">
        <title>A chromosome-level genome assembly of the parasitoid wasp Eretmocerus hayati.</title>
        <authorList>
            <person name="Zhong Y."/>
            <person name="Liu S."/>
            <person name="Liu Y."/>
        </authorList>
    </citation>
    <scope>NUCLEOTIDE SEQUENCE</scope>
    <source>
        <strain evidence="1">ZJU_SS_LIU_2023</strain>
    </source>
</reference>
<gene>
    <name evidence="1" type="ORF">QAD02_022002</name>
</gene>
<keyword evidence="2" id="KW-1185">Reference proteome</keyword>
<organism evidence="1 2">
    <name type="scientific">Eretmocerus hayati</name>
    <dbReference type="NCBI Taxonomy" id="131215"/>
    <lineage>
        <taxon>Eukaryota</taxon>
        <taxon>Metazoa</taxon>
        <taxon>Ecdysozoa</taxon>
        <taxon>Arthropoda</taxon>
        <taxon>Hexapoda</taxon>
        <taxon>Insecta</taxon>
        <taxon>Pterygota</taxon>
        <taxon>Neoptera</taxon>
        <taxon>Endopterygota</taxon>
        <taxon>Hymenoptera</taxon>
        <taxon>Apocrita</taxon>
        <taxon>Proctotrupomorpha</taxon>
        <taxon>Chalcidoidea</taxon>
        <taxon>Aphelinidae</taxon>
        <taxon>Aphelininae</taxon>
        <taxon>Eretmocerus</taxon>
    </lineage>
</organism>
<sequence length="347" mass="39463">MSSFAKAQLLKYGWTEGKGLGKNENGITEALKPKLKFDNSGIGHKDVDYQWWDSVYDKALKNIVLDKKLDSVSINVAKKDAFDISSTESSIQGKKQKHLLHHGKFVKTSTLLDGNTIRNSKCEFVEVTPEDNQFMNKLSDEELFKACGGRTAHKGARHGLKLGGKLARVAEQEKQLLKQFLKKDEVEPQTNENKCKKKKRKRNNRDNEDDNQKLPDECVISDYDLNTPITTQQTEEYYKISKNARRKVKRKIQDLSYQLNGSCNITGNTPDHGGKTSSKNISDETKGKGKKSKRKRELDHSEYVDNDEPNNHAKKAKKKIRNSFVSVLGLDYDQNYHAKIDVSAEKQ</sequence>
<dbReference type="EMBL" id="CM056741">
    <property type="protein sequence ID" value="KAJ8686208.1"/>
    <property type="molecule type" value="Genomic_DNA"/>
</dbReference>
<evidence type="ECO:0000313" key="1">
    <source>
        <dbReference type="EMBL" id="KAJ8686208.1"/>
    </source>
</evidence>
<evidence type="ECO:0000313" key="2">
    <source>
        <dbReference type="Proteomes" id="UP001239111"/>
    </source>
</evidence>
<comment type="caution">
    <text evidence="1">The sequence shown here is derived from an EMBL/GenBank/DDBJ whole genome shotgun (WGS) entry which is preliminary data.</text>
</comment>